<name>A0ABQ1CQS2_STRDI</name>
<dbReference type="RefSeq" id="WP_185392601.1">
    <property type="nucleotide sequence ID" value="NZ_BLLN01000003.1"/>
</dbReference>
<dbReference type="EMBL" id="BLLN01000003">
    <property type="protein sequence ID" value="GFH72727.1"/>
    <property type="molecule type" value="Genomic_DNA"/>
</dbReference>
<comment type="caution">
    <text evidence="1">The sequence shown here is derived from an EMBL/GenBank/DDBJ whole genome shotgun (WGS) entry which is preliminary data.</text>
</comment>
<evidence type="ECO:0000313" key="2">
    <source>
        <dbReference type="Proteomes" id="UP000472710"/>
    </source>
</evidence>
<keyword evidence="2" id="KW-1185">Reference proteome</keyword>
<protein>
    <submittedName>
        <fullName evidence="1">Uncharacterized protein</fullName>
    </submittedName>
</protein>
<evidence type="ECO:0000313" key="1">
    <source>
        <dbReference type="EMBL" id="GFH72727.1"/>
    </source>
</evidence>
<accession>A0ABQ1CQS2</accession>
<proteinExistence type="predicted"/>
<organism evidence="1 2">
    <name type="scientific">Streptomyces diastaticus subsp. diastaticus</name>
    <dbReference type="NCBI Taxonomy" id="68040"/>
    <lineage>
        <taxon>Bacteria</taxon>
        <taxon>Bacillati</taxon>
        <taxon>Actinomycetota</taxon>
        <taxon>Actinomycetes</taxon>
        <taxon>Kitasatosporales</taxon>
        <taxon>Streptomycetaceae</taxon>
        <taxon>Streptomyces</taxon>
        <taxon>Streptomyces diastaticus group</taxon>
    </lineage>
</organism>
<reference evidence="1 2" key="1">
    <citation type="submission" date="2020-02" db="EMBL/GenBank/DDBJ databases">
        <title>Whole genome shotgun sequence of Streptomyces diastaticus subsp. diastaticus NBRC 13412.</title>
        <authorList>
            <person name="Ichikawa N."/>
            <person name="Komaki H."/>
            <person name="Tamura T."/>
        </authorList>
    </citation>
    <scope>NUCLEOTIDE SEQUENCE [LARGE SCALE GENOMIC DNA]</scope>
    <source>
        <strain evidence="1 2">NBRC 13412</strain>
    </source>
</reference>
<sequence length="205" mass="21746">MENRFAGGCASCSVWVSAGGGFLGKGLEGGWEVRCATCQYVDERAAADDFDPEVIELPTVPPPGSATTVALRVLTLSRECWACGKDTVCLIGLYPQRPGRGFAGLFTTDNARTMALVRRLLQQHGHGPLAATVKSRYSRTMRERQLSNGCGHCDALQGNFPVHDEAMGRVAAGGVDGLDTLLIASCPVLEWQAIVHDNSGGVIAI</sequence>
<gene>
    <name evidence="1" type="ORF">Sdia_34950</name>
</gene>
<dbReference type="GeneID" id="95073519"/>
<dbReference type="Proteomes" id="UP000472710">
    <property type="component" value="Unassembled WGS sequence"/>
</dbReference>